<evidence type="ECO:0000313" key="22">
    <source>
        <dbReference type="Proteomes" id="UP000053599"/>
    </source>
</evidence>
<evidence type="ECO:0000256" key="1">
    <source>
        <dbReference type="ARBA" id="ARBA00000900"/>
    </source>
</evidence>
<dbReference type="EMBL" id="KN846952">
    <property type="protein sequence ID" value="KIV81475.1"/>
    <property type="molecule type" value="Genomic_DNA"/>
</dbReference>
<dbReference type="GO" id="GO:0005768">
    <property type="term" value="C:endosome"/>
    <property type="evidence" value="ECO:0007669"/>
    <property type="project" value="UniProtKB-SubCell"/>
</dbReference>
<evidence type="ECO:0000256" key="12">
    <source>
        <dbReference type="ARBA" id="ARBA00022786"/>
    </source>
</evidence>
<feature type="compositionally biased region" description="Pro residues" evidence="18">
    <location>
        <begin position="290"/>
        <end position="304"/>
    </location>
</feature>
<dbReference type="InterPro" id="IPR001841">
    <property type="entry name" value="Znf_RING"/>
</dbReference>
<reference evidence="21 22" key="1">
    <citation type="submission" date="2015-01" db="EMBL/GenBank/DDBJ databases">
        <title>The Genome Sequence of Exophiala sideris CBS121828.</title>
        <authorList>
            <consortium name="The Broad Institute Genomics Platform"/>
            <person name="Cuomo C."/>
            <person name="de Hoog S."/>
            <person name="Gorbushina A."/>
            <person name="Stielow B."/>
            <person name="Teixiera M."/>
            <person name="Abouelleil A."/>
            <person name="Chapman S.B."/>
            <person name="Priest M."/>
            <person name="Young S.K."/>
            <person name="Wortman J."/>
            <person name="Nusbaum C."/>
            <person name="Birren B."/>
        </authorList>
    </citation>
    <scope>NUCLEOTIDE SEQUENCE [LARGE SCALE GENOMIC DNA]</scope>
    <source>
        <strain evidence="21 22">CBS 121828</strain>
    </source>
</reference>
<keyword evidence="16" id="KW-0449">Lipoprotein</keyword>
<name>A0A0D1VYM0_9EURO</name>
<dbReference type="InterPro" id="IPR000306">
    <property type="entry name" value="Znf_FYVE"/>
</dbReference>
<evidence type="ECO:0000256" key="17">
    <source>
        <dbReference type="PROSITE-ProRule" id="PRU00175"/>
    </source>
</evidence>
<feature type="region of interest" description="Disordered" evidence="18">
    <location>
        <begin position="1"/>
        <end position="173"/>
    </location>
</feature>
<keyword evidence="12" id="KW-0833">Ubl conjugation pathway</keyword>
<evidence type="ECO:0000256" key="9">
    <source>
        <dbReference type="ARBA" id="ARBA00022723"/>
    </source>
</evidence>
<feature type="compositionally biased region" description="Low complexity" evidence="18">
    <location>
        <begin position="154"/>
        <end position="172"/>
    </location>
</feature>
<evidence type="ECO:0000256" key="18">
    <source>
        <dbReference type="SAM" id="MobiDB-lite"/>
    </source>
</evidence>
<dbReference type="SUPFAM" id="SSF57903">
    <property type="entry name" value="FYVE/PHD zinc finger"/>
    <property type="match status" value="1"/>
</dbReference>
<accession>A0A0D1VYM0</accession>
<feature type="compositionally biased region" description="Acidic residues" evidence="18">
    <location>
        <begin position="252"/>
        <end position="261"/>
    </location>
</feature>
<gene>
    <name evidence="21" type="ORF">PV11_03660</name>
</gene>
<organism evidence="21 22">
    <name type="scientific">Exophiala sideris</name>
    <dbReference type="NCBI Taxonomy" id="1016849"/>
    <lineage>
        <taxon>Eukaryota</taxon>
        <taxon>Fungi</taxon>
        <taxon>Dikarya</taxon>
        <taxon>Ascomycota</taxon>
        <taxon>Pezizomycotina</taxon>
        <taxon>Eurotiomycetes</taxon>
        <taxon>Chaetothyriomycetidae</taxon>
        <taxon>Chaetothyriales</taxon>
        <taxon>Herpotrichiellaceae</taxon>
        <taxon>Exophiala</taxon>
    </lineage>
</organism>
<feature type="compositionally biased region" description="Basic and acidic residues" evidence="18">
    <location>
        <begin position="24"/>
        <end position="42"/>
    </location>
</feature>
<dbReference type="Gene3D" id="3.30.40.10">
    <property type="entry name" value="Zinc/RING finger domain, C3HC4 (zinc finger)"/>
    <property type="match status" value="2"/>
</dbReference>
<evidence type="ECO:0000256" key="3">
    <source>
        <dbReference type="ARBA" id="ARBA00004177"/>
    </source>
</evidence>
<evidence type="ECO:0000256" key="10">
    <source>
        <dbReference type="ARBA" id="ARBA00022753"/>
    </source>
</evidence>
<dbReference type="Pfam" id="PF01363">
    <property type="entry name" value="FYVE"/>
    <property type="match status" value="1"/>
</dbReference>
<keyword evidence="11 17" id="KW-0863">Zinc-finger</keyword>
<keyword evidence="7" id="KW-0808">Transferase</keyword>
<evidence type="ECO:0000256" key="15">
    <source>
        <dbReference type="ARBA" id="ARBA00023228"/>
    </source>
</evidence>
<evidence type="ECO:0000256" key="8">
    <source>
        <dbReference type="ARBA" id="ARBA00022707"/>
    </source>
</evidence>
<dbReference type="PROSITE" id="PS50089">
    <property type="entry name" value="ZF_RING_2"/>
    <property type="match status" value="1"/>
</dbReference>
<evidence type="ECO:0000313" key="21">
    <source>
        <dbReference type="EMBL" id="KIV81475.1"/>
    </source>
</evidence>
<dbReference type="GO" id="GO:0043161">
    <property type="term" value="P:proteasome-mediated ubiquitin-dependent protein catabolic process"/>
    <property type="evidence" value="ECO:0007669"/>
    <property type="project" value="TreeGrafter"/>
</dbReference>
<keyword evidence="8" id="KW-0519">Myristate</keyword>
<dbReference type="GO" id="GO:0061630">
    <property type="term" value="F:ubiquitin protein ligase activity"/>
    <property type="evidence" value="ECO:0007669"/>
    <property type="project" value="UniProtKB-EC"/>
</dbReference>
<dbReference type="SMART" id="SM00184">
    <property type="entry name" value="RING"/>
    <property type="match status" value="1"/>
</dbReference>
<evidence type="ECO:0000256" key="2">
    <source>
        <dbReference type="ARBA" id="ARBA00004170"/>
    </source>
</evidence>
<feature type="compositionally biased region" description="Polar residues" evidence="18">
    <location>
        <begin position="97"/>
        <end position="112"/>
    </location>
</feature>
<feature type="region of interest" description="Disordered" evidence="18">
    <location>
        <begin position="249"/>
        <end position="361"/>
    </location>
</feature>
<feature type="domain" description="FYVE-type" evidence="20">
    <location>
        <begin position="181"/>
        <end position="294"/>
    </location>
</feature>
<evidence type="ECO:0000256" key="7">
    <source>
        <dbReference type="ARBA" id="ARBA00022679"/>
    </source>
</evidence>
<protein>
    <recommendedName>
        <fullName evidence="6">RING-type E3 ubiquitin transferase</fullName>
        <ecNumber evidence="6">2.3.2.27</ecNumber>
    </recommendedName>
</protein>
<dbReference type="Pfam" id="PF13639">
    <property type="entry name" value="zf-RING_2"/>
    <property type="match status" value="1"/>
</dbReference>
<dbReference type="Proteomes" id="UP000053599">
    <property type="component" value="Unassembled WGS sequence"/>
</dbReference>
<dbReference type="OrthoDB" id="660555at2759"/>
<evidence type="ECO:0000256" key="6">
    <source>
        <dbReference type="ARBA" id="ARBA00012483"/>
    </source>
</evidence>
<sequence>MSSLDSDTSEGSVNLTAATTTIPTDDRHGTNDDEEHTSHVSTDRPLPNPLVRRRPSHSGQALAAILRDRPLPRPSPDQTAEERRRSIIAMDRKRRLTNTNYEEGRTRTNSGSYHDRRLHQDGGQSQSRGQVASDPTESSPEVVDLTSSSPEQPTTPRRSTVNRRTSSNSSRRYVVPRWQPDSEVSECPICKRPFTWMFRRHHCRKCGRVVCNDCSPHRITIPRQFIVQPPGEDVAVSPVHRPDRAFATIDLTGDDTDDDEPQPLSSPPPRFVTSPYLGGGEKVRLCNPCVPDPQPNPPYYPPPGSETRQEPPSNVQVGHSRTSSQPIRSYNPGPDSRLAMPPRDEAGHQPTILSSSLGHGGPRALDSHLGWLTSHRGTLAAPPPVPSRDSLPPLQVRSGSGLLRPPYMQPYQSHEGFMAASNLGSPADYATRRLSHEPRNERFPRVLQNLIEGPPRPRLHERDICPICRRALPPRGDDGDESARETHIMDCIRSRDPLSHAENGGGPSQARVHMLPFIATEKDCVGEDGSTPECSICMVEYDVGDELARLECLCKFHKSCIVDWLGRKAECPVHKLLA</sequence>
<dbReference type="EC" id="2.3.2.27" evidence="6"/>
<feature type="compositionally biased region" description="Polar residues" evidence="18">
    <location>
        <begin position="310"/>
        <end position="328"/>
    </location>
</feature>
<dbReference type="CDD" id="cd16489">
    <property type="entry name" value="mRING-CH-C4HC2H_ZNRF"/>
    <property type="match status" value="1"/>
</dbReference>
<dbReference type="PROSITE" id="PS50178">
    <property type="entry name" value="ZF_FYVE"/>
    <property type="match status" value="1"/>
</dbReference>
<dbReference type="GO" id="GO:0008270">
    <property type="term" value="F:zinc ion binding"/>
    <property type="evidence" value="ECO:0007669"/>
    <property type="project" value="UniProtKB-KW"/>
</dbReference>
<feature type="compositionally biased region" description="Polar residues" evidence="18">
    <location>
        <begin position="1"/>
        <end position="23"/>
    </location>
</feature>
<keyword evidence="13" id="KW-0862">Zinc</keyword>
<dbReference type="GO" id="GO:0070936">
    <property type="term" value="P:protein K48-linked ubiquitination"/>
    <property type="evidence" value="ECO:0007669"/>
    <property type="project" value="TreeGrafter"/>
</dbReference>
<keyword evidence="14" id="KW-0472">Membrane</keyword>
<dbReference type="InterPro" id="IPR017455">
    <property type="entry name" value="Znf_FYVE-rel"/>
</dbReference>
<evidence type="ECO:0000259" key="20">
    <source>
        <dbReference type="PROSITE" id="PS50178"/>
    </source>
</evidence>
<evidence type="ECO:0000256" key="16">
    <source>
        <dbReference type="ARBA" id="ARBA00023288"/>
    </source>
</evidence>
<dbReference type="HOGENOM" id="CLU_022550_2_0_1"/>
<dbReference type="SUPFAM" id="SSF57850">
    <property type="entry name" value="RING/U-box"/>
    <property type="match status" value="1"/>
</dbReference>
<keyword evidence="15" id="KW-0458">Lysosome</keyword>
<evidence type="ECO:0000259" key="19">
    <source>
        <dbReference type="PROSITE" id="PS50089"/>
    </source>
</evidence>
<dbReference type="InterPro" id="IPR013083">
    <property type="entry name" value="Znf_RING/FYVE/PHD"/>
</dbReference>
<comment type="pathway">
    <text evidence="5">Protein modification; protein ubiquitination.</text>
</comment>
<dbReference type="SMART" id="SM00064">
    <property type="entry name" value="FYVE"/>
    <property type="match status" value="1"/>
</dbReference>
<feature type="compositionally biased region" description="Polar residues" evidence="18">
    <location>
        <begin position="122"/>
        <end position="152"/>
    </location>
</feature>
<feature type="domain" description="RING-type" evidence="19">
    <location>
        <begin position="534"/>
        <end position="575"/>
    </location>
</feature>
<dbReference type="STRING" id="1016849.A0A0D1VYM0"/>
<dbReference type="InterPro" id="IPR051878">
    <property type="entry name" value="ZNRF_ubiq-protein_ligase"/>
</dbReference>
<dbReference type="AlphaFoldDB" id="A0A0D1VYM0"/>
<evidence type="ECO:0000256" key="11">
    <source>
        <dbReference type="ARBA" id="ARBA00022771"/>
    </source>
</evidence>
<comment type="catalytic activity">
    <reaction evidence="1">
        <text>S-ubiquitinyl-[E2 ubiquitin-conjugating enzyme]-L-cysteine + [acceptor protein]-L-lysine = [E2 ubiquitin-conjugating enzyme]-L-cysteine + N(6)-ubiquitinyl-[acceptor protein]-L-lysine.</text>
        <dbReference type="EC" id="2.3.2.27"/>
    </reaction>
</comment>
<evidence type="ECO:0000256" key="14">
    <source>
        <dbReference type="ARBA" id="ARBA00023136"/>
    </source>
</evidence>
<evidence type="ECO:0000256" key="5">
    <source>
        <dbReference type="ARBA" id="ARBA00004906"/>
    </source>
</evidence>
<dbReference type="GO" id="GO:0016020">
    <property type="term" value="C:membrane"/>
    <property type="evidence" value="ECO:0007669"/>
    <property type="project" value="UniProtKB-SubCell"/>
</dbReference>
<evidence type="ECO:0000256" key="13">
    <source>
        <dbReference type="ARBA" id="ARBA00022833"/>
    </source>
</evidence>
<keyword evidence="10" id="KW-0967">Endosome</keyword>
<evidence type="ECO:0000256" key="4">
    <source>
        <dbReference type="ARBA" id="ARBA00004371"/>
    </source>
</evidence>
<dbReference type="PANTHER" id="PTHR46661">
    <property type="entry name" value="E3 UBIQUITIN-PROTEIN LIGASE ZNRF1-LIKE PROTEIN"/>
    <property type="match status" value="1"/>
</dbReference>
<proteinExistence type="predicted"/>
<dbReference type="PANTHER" id="PTHR46661:SF4">
    <property type="entry name" value="RING-TYPE DOMAIN-CONTAINING PROTEIN"/>
    <property type="match status" value="1"/>
</dbReference>
<keyword evidence="9" id="KW-0479">Metal-binding</keyword>
<comment type="subcellular location">
    <subcellularLocation>
        <location evidence="3">Endosome</location>
    </subcellularLocation>
    <subcellularLocation>
        <location evidence="4">Lysosome</location>
    </subcellularLocation>
    <subcellularLocation>
        <location evidence="2">Membrane</location>
        <topology evidence="2">Peripheral membrane protein</topology>
    </subcellularLocation>
</comment>
<dbReference type="InterPro" id="IPR011011">
    <property type="entry name" value="Znf_FYVE_PHD"/>
</dbReference>